<evidence type="ECO:0000313" key="11">
    <source>
        <dbReference type="EMBL" id="SMN18180.1"/>
    </source>
</evidence>
<dbReference type="GO" id="GO:0006567">
    <property type="term" value="P:L-threonine catabolic process"/>
    <property type="evidence" value="ECO:0007669"/>
    <property type="project" value="TreeGrafter"/>
</dbReference>
<dbReference type="GO" id="GO:0008732">
    <property type="term" value="F:L-allo-threonine aldolase activity"/>
    <property type="evidence" value="ECO:0007669"/>
    <property type="project" value="TreeGrafter"/>
</dbReference>
<keyword evidence="4" id="KW-0456">Lyase</keyword>
<dbReference type="EC" id="4.1.2.48" evidence="8"/>
<keyword evidence="12" id="KW-1185">Reference proteome</keyword>
<dbReference type="Proteomes" id="UP000196158">
    <property type="component" value="Unassembled WGS sequence"/>
</dbReference>
<dbReference type="NCBIfam" id="NF041359">
    <property type="entry name" value="GntG_guanitoxin"/>
    <property type="match status" value="1"/>
</dbReference>
<dbReference type="GO" id="GO:0005829">
    <property type="term" value="C:cytosol"/>
    <property type="evidence" value="ECO:0007669"/>
    <property type="project" value="TreeGrafter"/>
</dbReference>
<comment type="catalytic activity">
    <reaction evidence="5">
        <text>L-threonine = acetaldehyde + glycine</text>
        <dbReference type="Rhea" id="RHEA:19625"/>
        <dbReference type="ChEBI" id="CHEBI:15343"/>
        <dbReference type="ChEBI" id="CHEBI:57305"/>
        <dbReference type="ChEBI" id="CHEBI:57926"/>
        <dbReference type="EC" id="4.1.2.48"/>
    </reaction>
</comment>
<comment type="catalytic activity">
    <reaction evidence="6">
        <text>L-allo-threonine = acetaldehyde + glycine</text>
        <dbReference type="Rhea" id="RHEA:26209"/>
        <dbReference type="ChEBI" id="CHEBI:15343"/>
        <dbReference type="ChEBI" id="CHEBI:57305"/>
        <dbReference type="ChEBI" id="CHEBI:58585"/>
        <dbReference type="EC" id="4.1.2.48"/>
    </reaction>
</comment>
<dbReference type="InterPro" id="IPR015421">
    <property type="entry name" value="PyrdxlP-dep_Trfase_major"/>
</dbReference>
<dbReference type="Gene3D" id="3.90.1150.10">
    <property type="entry name" value="Aspartate Aminotransferase, domain 1"/>
    <property type="match status" value="1"/>
</dbReference>
<protein>
    <recommendedName>
        <fullName evidence="8">low-specificity L-threonine aldolase</fullName>
        <ecNumber evidence="8">4.1.2.48</ecNumber>
    </recommendedName>
</protein>
<reference evidence="11 12" key="1">
    <citation type="submission" date="2017-04" db="EMBL/GenBank/DDBJ databases">
        <authorList>
            <person name="Afonso C.L."/>
            <person name="Miller P.J."/>
            <person name="Scott M.A."/>
            <person name="Spackman E."/>
            <person name="Goraichik I."/>
            <person name="Dimitrov K.M."/>
            <person name="Suarez D.L."/>
            <person name="Swayne D.E."/>
        </authorList>
    </citation>
    <scope>NUCLEOTIDE SEQUENCE [LARGE SCALE GENOMIC DNA]</scope>
</reference>
<feature type="domain" description="Aromatic amino acid beta-eliminating lyase/threonine aldolase" evidence="10">
    <location>
        <begin position="21"/>
        <end position="307"/>
    </location>
</feature>
<evidence type="ECO:0000256" key="4">
    <source>
        <dbReference type="ARBA" id="ARBA00023239"/>
    </source>
</evidence>
<dbReference type="AlphaFoldDB" id="A0A1X7QYB8"/>
<dbReference type="CDD" id="cd06502">
    <property type="entry name" value="TA_like"/>
    <property type="match status" value="1"/>
</dbReference>
<dbReference type="InterPro" id="IPR023603">
    <property type="entry name" value="Low_specificity_L-TA-like"/>
</dbReference>
<evidence type="ECO:0000259" key="10">
    <source>
        <dbReference type="Pfam" id="PF01212"/>
    </source>
</evidence>
<dbReference type="EMBL" id="FXLY01000002">
    <property type="protein sequence ID" value="SMN18180.1"/>
    <property type="molecule type" value="Genomic_DNA"/>
</dbReference>
<dbReference type="InterPro" id="IPR015422">
    <property type="entry name" value="PyrdxlP-dep_Trfase_small"/>
</dbReference>
<dbReference type="InterPro" id="IPR015424">
    <property type="entry name" value="PyrdxlP-dep_Trfase"/>
</dbReference>
<keyword evidence="3" id="KW-0663">Pyridoxal phosphate</keyword>
<evidence type="ECO:0000256" key="5">
    <source>
        <dbReference type="ARBA" id="ARBA00050410"/>
    </source>
</evidence>
<dbReference type="OrthoDB" id="10261951at2759"/>
<dbReference type="SUPFAM" id="SSF53383">
    <property type="entry name" value="PLP-dependent transferases"/>
    <property type="match status" value="1"/>
</dbReference>
<evidence type="ECO:0000256" key="8">
    <source>
        <dbReference type="ARBA" id="ARBA00066573"/>
    </source>
</evidence>
<dbReference type="GO" id="GO:0006545">
    <property type="term" value="P:glycine biosynthetic process"/>
    <property type="evidence" value="ECO:0007669"/>
    <property type="project" value="TreeGrafter"/>
</dbReference>
<dbReference type="PANTHER" id="PTHR48097:SF9">
    <property type="entry name" value="L-THREONINE ALDOLASE"/>
    <property type="match status" value="1"/>
</dbReference>
<evidence type="ECO:0000256" key="9">
    <source>
        <dbReference type="PIRSR" id="PIRSR017617-1"/>
    </source>
</evidence>
<dbReference type="Pfam" id="PF01212">
    <property type="entry name" value="Beta_elim_lyase"/>
    <property type="match status" value="1"/>
</dbReference>
<comment type="pathway">
    <text evidence="7">Amino-acid degradation; L-threonine degradation via aldolase pathway; acetaldehyde and glycine from L-threonine: step 1/1.</text>
</comment>
<evidence type="ECO:0000313" key="12">
    <source>
        <dbReference type="Proteomes" id="UP000196158"/>
    </source>
</evidence>
<dbReference type="InterPro" id="IPR001597">
    <property type="entry name" value="ArAA_b-elim_lyase/Thr_aldolase"/>
</dbReference>
<evidence type="ECO:0000256" key="2">
    <source>
        <dbReference type="ARBA" id="ARBA00006966"/>
    </source>
</evidence>
<proteinExistence type="inferred from homology"/>
<accession>A0A1X7QYB8</accession>
<dbReference type="PANTHER" id="PTHR48097">
    <property type="entry name" value="L-THREONINE ALDOLASE-RELATED"/>
    <property type="match status" value="1"/>
</dbReference>
<dbReference type="PIRSF" id="PIRSF017617">
    <property type="entry name" value="Thr_aldolase"/>
    <property type="match status" value="1"/>
</dbReference>
<comment type="cofactor">
    <cofactor evidence="1">
        <name>pyridoxal 5'-phosphate</name>
        <dbReference type="ChEBI" id="CHEBI:597326"/>
    </cofactor>
</comment>
<dbReference type="FunFam" id="3.40.640.10:FF:000030">
    <property type="entry name" value="Low-specificity L-threonine aldolase"/>
    <property type="match status" value="1"/>
</dbReference>
<comment type="similarity">
    <text evidence="2">Belongs to the threonine aldolase family.</text>
</comment>
<name>A0A1X7QYB8_9SACH</name>
<dbReference type="Gene3D" id="3.40.640.10">
    <property type="entry name" value="Type I PLP-dependent aspartate aminotransferase-like (Major domain)"/>
    <property type="match status" value="1"/>
</dbReference>
<evidence type="ECO:0000256" key="7">
    <source>
        <dbReference type="ARBA" id="ARBA00060555"/>
    </source>
</evidence>
<sequence>MTAEKTATMDLPPEYISAANDLRSDTFTTPTEAMIKAALNASVGDAVYGEDVDTARLEQTVARLAGKEAGLFCVSGTMSNQIALRTHLYQPPYSILCDYRAHVYTHEAAGLAILSQAMVVPVIPSNGNYLTLEDIKSHYVPDDGDIHGAPTKVLSLENTLHGIVYPLEELVRIKAWCMENGMKLHCDGARIWNAVAETKVPLKQFGELFDSISICLSKSMGAPIGSILVGNAKFIRKANHFRKQQGGGIRQSGMISRMALVNVDGDWKTDLLRSHALAHDLAAFCKVKGIPLESPADTNFVFIDLRAAKMNPDVLVKKGLKYNVKLMGGRISFHYQVSDESLANVKQALLEAFEYAKEHPFDQNGPTQIYRSESTEIDVHGNAIQDIKGYKY</sequence>
<evidence type="ECO:0000256" key="3">
    <source>
        <dbReference type="ARBA" id="ARBA00022898"/>
    </source>
</evidence>
<gene>
    <name evidence="11" type="ORF">KASA_0Q06138G</name>
</gene>
<evidence type="ECO:0000256" key="6">
    <source>
        <dbReference type="ARBA" id="ARBA00050939"/>
    </source>
</evidence>
<organism evidence="11 12">
    <name type="scientific">Maudiozyma saulgeensis</name>
    <dbReference type="NCBI Taxonomy" id="1789683"/>
    <lineage>
        <taxon>Eukaryota</taxon>
        <taxon>Fungi</taxon>
        <taxon>Dikarya</taxon>
        <taxon>Ascomycota</taxon>
        <taxon>Saccharomycotina</taxon>
        <taxon>Saccharomycetes</taxon>
        <taxon>Saccharomycetales</taxon>
        <taxon>Saccharomycetaceae</taxon>
        <taxon>Maudiozyma</taxon>
    </lineage>
</organism>
<feature type="modified residue" description="N6-(pyridoxal phosphate)lysine" evidence="9">
    <location>
        <position position="218"/>
    </location>
</feature>
<dbReference type="STRING" id="1789683.A0A1X7QYB8"/>
<evidence type="ECO:0000256" key="1">
    <source>
        <dbReference type="ARBA" id="ARBA00001933"/>
    </source>
</evidence>